<sequence length="433" mass="48272">MALDGPGLSFPAVLQNARLASRLAQIQAVANDQLHLTDVTTLASKSSRKDPYEGKRWVRRKDNAQFIGNPHIVAATKRDWTVQPPLVRPTFPEPLPPYLPRTEKLSGTEIPATEPLSANAGRFSLSLKGMRKTLRRSGNRAEVLVRHIENELIEWLWEGGTLLNPDLVSGPTTDADMQNLVLQAKPVRELQTVLEAMRTPLQLVWYIADDAFARYILHCCARYHEVVSYSKDVAGFRLTYLLRPNVTRPDHRAATALDTPPVTDIDYSSHPESDLDFLSDLSEKAADSDMELSERHDLDTNVEEEEPVAPAPTLVEDRPTDVPQGDVISLSEDSASQVGYVAVKLASLSVNSEKRRPDGEVCSDEPGVTAPHWYGKSTCRRMWSRSTSSPSRSPARHMARRRATLVRRYEPPKSTVTALGAARPQTLHEFIYS</sequence>
<evidence type="ECO:0000313" key="2">
    <source>
        <dbReference type="EMBL" id="KIL65847.1"/>
    </source>
</evidence>
<name>A0A0C2WVN9_AMAMK</name>
<feature type="region of interest" description="Disordered" evidence="1">
    <location>
        <begin position="286"/>
        <end position="321"/>
    </location>
</feature>
<gene>
    <name evidence="2" type="ORF">M378DRAFT_76282</name>
</gene>
<feature type="compositionally biased region" description="Basic and acidic residues" evidence="1">
    <location>
        <begin position="286"/>
        <end position="299"/>
    </location>
</feature>
<proteinExistence type="predicted"/>
<evidence type="ECO:0000313" key="3">
    <source>
        <dbReference type="Proteomes" id="UP000054549"/>
    </source>
</evidence>
<dbReference type="STRING" id="946122.A0A0C2WVN9"/>
<keyword evidence="3" id="KW-1185">Reference proteome</keyword>
<dbReference type="AlphaFoldDB" id="A0A0C2WVN9"/>
<dbReference type="InParanoid" id="A0A0C2WVN9"/>
<reference evidence="2 3" key="1">
    <citation type="submission" date="2014-04" db="EMBL/GenBank/DDBJ databases">
        <title>Evolutionary Origins and Diversification of the Mycorrhizal Mutualists.</title>
        <authorList>
            <consortium name="DOE Joint Genome Institute"/>
            <consortium name="Mycorrhizal Genomics Consortium"/>
            <person name="Kohler A."/>
            <person name="Kuo A."/>
            <person name="Nagy L.G."/>
            <person name="Floudas D."/>
            <person name="Copeland A."/>
            <person name="Barry K.W."/>
            <person name="Cichocki N."/>
            <person name="Veneault-Fourrey C."/>
            <person name="LaButti K."/>
            <person name="Lindquist E.A."/>
            <person name="Lipzen A."/>
            <person name="Lundell T."/>
            <person name="Morin E."/>
            <person name="Murat C."/>
            <person name="Riley R."/>
            <person name="Ohm R."/>
            <person name="Sun H."/>
            <person name="Tunlid A."/>
            <person name="Henrissat B."/>
            <person name="Grigoriev I.V."/>
            <person name="Hibbett D.S."/>
            <person name="Martin F."/>
        </authorList>
    </citation>
    <scope>NUCLEOTIDE SEQUENCE [LARGE SCALE GENOMIC DNA]</scope>
    <source>
        <strain evidence="2 3">Koide BX008</strain>
    </source>
</reference>
<dbReference type="Proteomes" id="UP000054549">
    <property type="component" value="Unassembled WGS sequence"/>
</dbReference>
<dbReference type="EMBL" id="KN818239">
    <property type="protein sequence ID" value="KIL65847.1"/>
    <property type="molecule type" value="Genomic_DNA"/>
</dbReference>
<feature type="region of interest" description="Disordered" evidence="1">
    <location>
        <begin position="252"/>
        <end position="271"/>
    </location>
</feature>
<evidence type="ECO:0000256" key="1">
    <source>
        <dbReference type="SAM" id="MobiDB-lite"/>
    </source>
</evidence>
<accession>A0A0C2WVN9</accession>
<dbReference type="OrthoDB" id="10256743at2759"/>
<dbReference type="HOGENOM" id="CLU_041941_0_0_1"/>
<protein>
    <submittedName>
        <fullName evidence="2">Uncharacterized protein</fullName>
    </submittedName>
</protein>
<organism evidence="2 3">
    <name type="scientific">Amanita muscaria (strain Koide BX008)</name>
    <dbReference type="NCBI Taxonomy" id="946122"/>
    <lineage>
        <taxon>Eukaryota</taxon>
        <taxon>Fungi</taxon>
        <taxon>Dikarya</taxon>
        <taxon>Basidiomycota</taxon>
        <taxon>Agaricomycotina</taxon>
        <taxon>Agaricomycetes</taxon>
        <taxon>Agaricomycetidae</taxon>
        <taxon>Agaricales</taxon>
        <taxon>Pluteineae</taxon>
        <taxon>Amanitaceae</taxon>
        <taxon>Amanita</taxon>
    </lineage>
</organism>